<dbReference type="Pfam" id="PF00005">
    <property type="entry name" value="ABC_tran"/>
    <property type="match status" value="1"/>
</dbReference>
<dbReference type="InterPro" id="IPR027417">
    <property type="entry name" value="P-loop_NTPase"/>
</dbReference>
<reference evidence="4 5" key="1">
    <citation type="journal article" date="2009" name="J. Bacteriol.">
        <title>Complete genome sequence of Robiginitalea biformata HTCC2501.</title>
        <authorList>
            <person name="Oh H.M."/>
            <person name="Giovannoni S.J."/>
            <person name="Lee K."/>
            <person name="Ferriera S."/>
            <person name="Johnson J."/>
            <person name="Cho J.C."/>
        </authorList>
    </citation>
    <scope>NUCLEOTIDE SEQUENCE [LARGE SCALE GENOMIC DNA]</scope>
    <source>
        <strain evidence="5">ATCC BAA-864 / HTCC2501 / KCTC 12146</strain>
    </source>
</reference>
<dbReference type="SUPFAM" id="SSF52540">
    <property type="entry name" value="P-loop containing nucleoside triphosphate hydrolases"/>
    <property type="match status" value="1"/>
</dbReference>
<evidence type="ECO:0000256" key="1">
    <source>
        <dbReference type="ARBA" id="ARBA00022741"/>
    </source>
</evidence>
<dbReference type="EMBL" id="CP001712">
    <property type="protein sequence ID" value="EAR16285.1"/>
    <property type="molecule type" value="Genomic_DNA"/>
</dbReference>
<keyword evidence="1" id="KW-0547">Nucleotide-binding</keyword>
<dbReference type="HOGENOM" id="CLU_000604_1_2_10"/>
<protein>
    <submittedName>
        <fullName evidence="4">ABC transporter ATP-binding protein</fullName>
    </submittedName>
</protein>
<dbReference type="InterPro" id="IPR003593">
    <property type="entry name" value="AAA+_ATPase"/>
</dbReference>
<dbReference type="GO" id="GO:0016887">
    <property type="term" value="F:ATP hydrolysis activity"/>
    <property type="evidence" value="ECO:0007669"/>
    <property type="project" value="InterPro"/>
</dbReference>
<name>A4CH77_ROBBH</name>
<dbReference type="PANTHER" id="PTHR43158:SF2">
    <property type="entry name" value="SKFA PEPTIDE EXPORT ATP-BINDING PROTEIN SKFE"/>
    <property type="match status" value="1"/>
</dbReference>
<dbReference type="InterPro" id="IPR003439">
    <property type="entry name" value="ABC_transporter-like_ATP-bd"/>
</dbReference>
<dbReference type="SMART" id="SM00382">
    <property type="entry name" value="AAA"/>
    <property type="match status" value="1"/>
</dbReference>
<dbReference type="OrthoDB" id="9801987at2"/>
<dbReference type="Gene3D" id="3.40.50.300">
    <property type="entry name" value="P-loop containing nucleotide triphosphate hydrolases"/>
    <property type="match status" value="1"/>
</dbReference>
<dbReference type="RefSeq" id="WP_015753042.1">
    <property type="nucleotide sequence ID" value="NC_013222.1"/>
</dbReference>
<evidence type="ECO:0000259" key="3">
    <source>
        <dbReference type="PROSITE" id="PS50893"/>
    </source>
</evidence>
<dbReference type="Proteomes" id="UP000009049">
    <property type="component" value="Chromosome"/>
</dbReference>
<sequence length="221" mass="25285">MKTLHIDSVRKSYQNKVILSDIYLACKTGEIVGLLGRNGSGKSTLLKIIFGSERADNKFVRAGDRIIRNITDGRNLVNYLPQDNFLPRGVRIRTLFELFLTSKMNRHILEHEYVQPLLNKKNDELSGGEKRIVEILLLIHSNADFILLDEPFNGLSPKLCDYICEYIKQLAPTKGFIISDHDYTNIINPSDRIVVLKDGYLREIKDKAELVELGYLLESHL</sequence>
<dbReference type="STRING" id="313596.RB2501_05285"/>
<dbReference type="GO" id="GO:0005524">
    <property type="term" value="F:ATP binding"/>
    <property type="evidence" value="ECO:0007669"/>
    <property type="project" value="UniProtKB-KW"/>
</dbReference>
<dbReference type="AlphaFoldDB" id="A4CH77"/>
<evidence type="ECO:0000313" key="4">
    <source>
        <dbReference type="EMBL" id="EAR16285.1"/>
    </source>
</evidence>
<dbReference type="eggNOG" id="COG1137">
    <property type="taxonomic scope" value="Bacteria"/>
</dbReference>
<dbReference type="PROSITE" id="PS50893">
    <property type="entry name" value="ABC_TRANSPORTER_2"/>
    <property type="match status" value="1"/>
</dbReference>
<evidence type="ECO:0000313" key="5">
    <source>
        <dbReference type="Proteomes" id="UP000009049"/>
    </source>
</evidence>
<dbReference type="PANTHER" id="PTHR43158">
    <property type="entry name" value="SKFA PEPTIDE EXPORT ATP-BINDING PROTEIN SKFE"/>
    <property type="match status" value="1"/>
</dbReference>
<gene>
    <name evidence="4" type="ordered locus">RB2501_05285</name>
</gene>
<dbReference type="KEGG" id="rbi:RB2501_05285"/>
<feature type="domain" description="ABC transporter" evidence="3">
    <location>
        <begin position="4"/>
        <end position="221"/>
    </location>
</feature>
<proteinExistence type="predicted"/>
<evidence type="ECO:0000256" key="2">
    <source>
        <dbReference type="ARBA" id="ARBA00022840"/>
    </source>
</evidence>
<keyword evidence="5" id="KW-1185">Reference proteome</keyword>
<keyword evidence="2 4" id="KW-0067">ATP-binding</keyword>
<accession>A4CH77</accession>
<organism evidence="4 5">
    <name type="scientific">Robiginitalea biformata (strain ATCC BAA-864 / DSM 15991 / KCTC 12146 / HTCC2501)</name>
    <dbReference type="NCBI Taxonomy" id="313596"/>
    <lineage>
        <taxon>Bacteria</taxon>
        <taxon>Pseudomonadati</taxon>
        <taxon>Bacteroidota</taxon>
        <taxon>Flavobacteriia</taxon>
        <taxon>Flavobacteriales</taxon>
        <taxon>Flavobacteriaceae</taxon>
        <taxon>Robiginitalea</taxon>
    </lineage>
</organism>